<dbReference type="GO" id="GO:0008815">
    <property type="term" value="F:citrate (pro-3S)-lyase activity"/>
    <property type="evidence" value="ECO:0007669"/>
    <property type="project" value="UniProtKB-EC"/>
</dbReference>
<reference evidence="4 5" key="1">
    <citation type="submission" date="2020-11" db="EMBL/GenBank/DDBJ databases">
        <title>Fusibacter basophilias sp. nov.</title>
        <authorList>
            <person name="Qiu D."/>
        </authorList>
    </citation>
    <scope>NUCLEOTIDE SEQUENCE [LARGE SCALE GENOMIC DNA]</scope>
    <source>
        <strain evidence="4 5">Q10-2</strain>
    </source>
</reference>
<evidence type="ECO:0000313" key="4">
    <source>
        <dbReference type="EMBL" id="MBF4694097.1"/>
    </source>
</evidence>
<dbReference type="InterPro" id="IPR006495">
    <property type="entry name" value="CitD"/>
</dbReference>
<keyword evidence="3" id="KW-0597">Phosphoprotein</keyword>
<dbReference type="Proteomes" id="UP000614200">
    <property type="component" value="Unassembled WGS sequence"/>
</dbReference>
<keyword evidence="4" id="KW-0456">Lyase</keyword>
<comment type="caution">
    <text evidence="4">The sequence shown here is derived from an EMBL/GenBank/DDBJ whole genome shotgun (WGS) entry which is preliminary data.</text>
</comment>
<protein>
    <submittedName>
        <fullName evidence="4">Citrate lyase acyl carrier protein</fullName>
        <ecNumber evidence="4">4.1.3.6</ecNumber>
    </submittedName>
</protein>
<evidence type="ECO:0000256" key="3">
    <source>
        <dbReference type="ARBA" id="ARBA00022553"/>
    </source>
</evidence>
<dbReference type="NCBIfam" id="NF009726">
    <property type="entry name" value="PRK13253.1"/>
    <property type="match status" value="1"/>
</dbReference>
<gene>
    <name evidence="4" type="primary">citD</name>
    <name evidence="4" type="ORF">ISU02_13330</name>
</gene>
<name>A0ABR9ZUG8_9FIRM</name>
<sequence length="86" mass="9464">MRAMCGTEDASDVLVSVLLEGRGIVVNLKSKNKPLFGRMIEIAVRETCLEMNIENAIIEVKDFGALDFVIKARTKTAVRAALKQVN</sequence>
<dbReference type="NCBIfam" id="TIGR01608">
    <property type="entry name" value="citD"/>
    <property type="match status" value="1"/>
</dbReference>
<proteinExistence type="predicted"/>
<keyword evidence="2" id="KW-0963">Cytoplasm</keyword>
<comment type="subcellular location">
    <subcellularLocation>
        <location evidence="1">Cytoplasm</location>
    </subcellularLocation>
</comment>
<dbReference type="Pfam" id="PF06857">
    <property type="entry name" value="ACP"/>
    <property type="match status" value="1"/>
</dbReference>
<evidence type="ECO:0000256" key="2">
    <source>
        <dbReference type="ARBA" id="ARBA00022490"/>
    </source>
</evidence>
<dbReference type="InterPro" id="IPR023439">
    <property type="entry name" value="Mal_deCO2ase/Cit_lyase_ACP"/>
</dbReference>
<keyword evidence="5" id="KW-1185">Reference proteome</keyword>
<accession>A0ABR9ZUG8</accession>
<evidence type="ECO:0000313" key="5">
    <source>
        <dbReference type="Proteomes" id="UP000614200"/>
    </source>
</evidence>
<dbReference type="EMBL" id="JADKNH010000007">
    <property type="protein sequence ID" value="MBF4694097.1"/>
    <property type="molecule type" value="Genomic_DNA"/>
</dbReference>
<organism evidence="4 5">
    <name type="scientific">Fusibacter ferrireducens</name>
    <dbReference type="NCBI Taxonomy" id="2785058"/>
    <lineage>
        <taxon>Bacteria</taxon>
        <taxon>Bacillati</taxon>
        <taxon>Bacillota</taxon>
        <taxon>Clostridia</taxon>
        <taxon>Eubacteriales</taxon>
        <taxon>Eubacteriales Family XII. Incertae Sedis</taxon>
        <taxon>Fusibacter</taxon>
    </lineage>
</organism>
<dbReference type="EC" id="4.1.3.6" evidence="4"/>
<evidence type="ECO:0000256" key="1">
    <source>
        <dbReference type="ARBA" id="ARBA00004496"/>
    </source>
</evidence>
<dbReference type="RefSeq" id="WP_194702329.1">
    <property type="nucleotide sequence ID" value="NZ_JADKNH010000007.1"/>
</dbReference>